<name>A0A4Y1RHD0_PRUDU</name>
<reference evidence="2" key="1">
    <citation type="journal article" date="2019" name="Science">
        <title>Mutation of a bHLH transcription factor allowed almond domestication.</title>
        <authorList>
            <person name="Sanchez-Perez R."/>
            <person name="Pavan S."/>
            <person name="Mazzeo R."/>
            <person name="Moldovan C."/>
            <person name="Aiese Cigliano R."/>
            <person name="Del Cueto J."/>
            <person name="Ricciardi F."/>
            <person name="Lotti C."/>
            <person name="Ricciardi L."/>
            <person name="Dicenta F."/>
            <person name="Lopez-Marques R.L."/>
            <person name="Lindberg Moller B."/>
        </authorList>
    </citation>
    <scope>NUCLEOTIDE SEQUENCE</scope>
</reference>
<proteinExistence type="predicted"/>
<protein>
    <submittedName>
        <fullName evidence="2">Uncharacterized protein</fullName>
    </submittedName>
</protein>
<dbReference type="AlphaFoldDB" id="A0A4Y1RHD0"/>
<keyword evidence="1" id="KW-0407">Ion channel</keyword>
<dbReference type="GO" id="GO:0016020">
    <property type="term" value="C:membrane"/>
    <property type="evidence" value="ECO:0007669"/>
    <property type="project" value="UniProtKB-SubCell"/>
</dbReference>
<gene>
    <name evidence="2" type="ORF">Prudu_014689</name>
</gene>
<dbReference type="EMBL" id="AP019301">
    <property type="protein sequence ID" value="BBH03739.1"/>
    <property type="molecule type" value="Genomic_DNA"/>
</dbReference>
<keyword evidence="1" id="KW-0406">Ion transport</keyword>
<accession>A0A4Y1RHD0</accession>
<organism evidence="2">
    <name type="scientific">Prunus dulcis</name>
    <name type="common">Almond</name>
    <name type="synonym">Amygdalus dulcis</name>
    <dbReference type="NCBI Taxonomy" id="3755"/>
    <lineage>
        <taxon>Eukaryota</taxon>
        <taxon>Viridiplantae</taxon>
        <taxon>Streptophyta</taxon>
        <taxon>Embryophyta</taxon>
        <taxon>Tracheophyta</taxon>
        <taxon>Spermatophyta</taxon>
        <taxon>Magnoliopsida</taxon>
        <taxon>eudicotyledons</taxon>
        <taxon>Gunneridae</taxon>
        <taxon>Pentapetalae</taxon>
        <taxon>rosids</taxon>
        <taxon>fabids</taxon>
        <taxon>Rosales</taxon>
        <taxon>Rosaceae</taxon>
        <taxon>Amygdaloideae</taxon>
        <taxon>Amygdaleae</taxon>
        <taxon>Prunus</taxon>
    </lineage>
</organism>
<evidence type="ECO:0000256" key="1">
    <source>
        <dbReference type="ARBA" id="ARBA00023303"/>
    </source>
</evidence>
<dbReference type="PANTHER" id="PTHR45651">
    <property type="entry name" value="CYCLIC NUCLEOTIDE-GATED ION CHANNEL 15-RELATED-RELATED"/>
    <property type="match status" value="1"/>
</dbReference>
<keyword evidence="1" id="KW-0813">Transport</keyword>
<sequence length="148" mass="16817">MAIVEQHSIQRILQHWKKALPFSKSDTEDEGHISCVLAVLVDPLFFYIPIVKEDRKCLKLDKSLKAISFALRSLTDLFNIGNVMYRILITRPKARATKAEEAIPLKGSKSMSMHVLAIAKRILQSYILLDILPVLPVPQEYTLNPFTT</sequence>
<evidence type="ECO:0000313" key="2">
    <source>
        <dbReference type="EMBL" id="BBH03739.1"/>
    </source>
</evidence>
<dbReference type="PANTHER" id="PTHR45651:SF68">
    <property type="entry name" value="ION TRANSPORT DOMAIN-CONTAINING PROTEIN"/>
    <property type="match status" value="1"/>
</dbReference>
<dbReference type="GO" id="GO:0034220">
    <property type="term" value="P:monoatomic ion transmembrane transport"/>
    <property type="evidence" value="ECO:0007669"/>
    <property type="project" value="UniProtKB-KW"/>
</dbReference>